<name>B0CAF4_ACAM1</name>
<dbReference type="STRING" id="329726.AM1_2890"/>
<protein>
    <recommendedName>
        <fullName evidence="5">DUF2203 domain-containing protein</fullName>
    </recommendedName>
</protein>
<sequence>MESSEQPTLENMAGQSEQAATDFDTEFPAALTEAENTLQQIRDRYLEIKTAQTEKAQLEKKLADVQTDMSAKAQTEQDLAALQTELDQIQDQIQTLGMTLESQLWKWHDLKEPFWQFIRYFGLGFAAAVVIHKFAG</sequence>
<keyword evidence="1" id="KW-0175">Coiled coil</keyword>
<proteinExistence type="predicted"/>
<keyword evidence="4" id="KW-1185">Reference proteome</keyword>
<dbReference type="KEGG" id="amr:AM1_2890"/>
<evidence type="ECO:0000256" key="1">
    <source>
        <dbReference type="SAM" id="Coils"/>
    </source>
</evidence>
<dbReference type="Proteomes" id="UP000000268">
    <property type="component" value="Chromosome"/>
</dbReference>
<dbReference type="RefSeq" id="WP_012163325.1">
    <property type="nucleotide sequence ID" value="NC_009925.1"/>
</dbReference>
<dbReference type="AlphaFoldDB" id="B0CAF4"/>
<feature type="region of interest" description="Disordered" evidence="2">
    <location>
        <begin position="1"/>
        <end position="25"/>
    </location>
</feature>
<accession>B0CAF4</accession>
<evidence type="ECO:0000313" key="3">
    <source>
        <dbReference type="EMBL" id="ABW27889.1"/>
    </source>
</evidence>
<evidence type="ECO:0000256" key="2">
    <source>
        <dbReference type="SAM" id="MobiDB-lite"/>
    </source>
</evidence>
<gene>
    <name evidence="3" type="ordered locus">AM1_2890</name>
</gene>
<evidence type="ECO:0008006" key="5">
    <source>
        <dbReference type="Google" id="ProtNLM"/>
    </source>
</evidence>
<dbReference type="EMBL" id="CP000828">
    <property type="protein sequence ID" value="ABW27889.1"/>
    <property type="molecule type" value="Genomic_DNA"/>
</dbReference>
<dbReference type="OrthoDB" id="565202at2"/>
<organism evidence="3 4">
    <name type="scientific">Acaryochloris marina (strain MBIC 11017)</name>
    <dbReference type="NCBI Taxonomy" id="329726"/>
    <lineage>
        <taxon>Bacteria</taxon>
        <taxon>Bacillati</taxon>
        <taxon>Cyanobacteriota</taxon>
        <taxon>Cyanophyceae</taxon>
        <taxon>Acaryochloridales</taxon>
        <taxon>Acaryochloridaceae</taxon>
        <taxon>Acaryochloris</taxon>
    </lineage>
</organism>
<reference evidence="3 4" key="1">
    <citation type="journal article" date="2008" name="Proc. Natl. Acad. Sci. U.S.A.">
        <title>Niche adaptation and genome expansion in the chlorophyll d-producing cyanobacterium Acaryochloris marina.</title>
        <authorList>
            <person name="Swingley W.D."/>
            <person name="Chen M."/>
            <person name="Cheung P.C."/>
            <person name="Conrad A.L."/>
            <person name="Dejesa L.C."/>
            <person name="Hao J."/>
            <person name="Honchak B.M."/>
            <person name="Karbach L.E."/>
            <person name="Kurdoglu A."/>
            <person name="Lahiri S."/>
            <person name="Mastrian S.D."/>
            <person name="Miyashita H."/>
            <person name="Page L."/>
            <person name="Ramakrishna P."/>
            <person name="Satoh S."/>
            <person name="Sattley W.M."/>
            <person name="Shimada Y."/>
            <person name="Taylor H.L."/>
            <person name="Tomo T."/>
            <person name="Tsuchiya T."/>
            <person name="Wang Z.T."/>
            <person name="Raymond J."/>
            <person name="Mimuro M."/>
            <person name="Blankenship R.E."/>
            <person name="Touchman J.W."/>
        </authorList>
    </citation>
    <scope>NUCLEOTIDE SEQUENCE [LARGE SCALE GENOMIC DNA]</scope>
    <source>
        <strain evidence="4">MBIC 11017</strain>
    </source>
</reference>
<feature type="compositionally biased region" description="Polar residues" evidence="2">
    <location>
        <begin position="1"/>
        <end position="19"/>
    </location>
</feature>
<feature type="coiled-coil region" evidence="1">
    <location>
        <begin position="31"/>
        <end position="99"/>
    </location>
</feature>
<dbReference type="HOGENOM" id="CLU_152526_0_0_3"/>
<evidence type="ECO:0000313" key="4">
    <source>
        <dbReference type="Proteomes" id="UP000000268"/>
    </source>
</evidence>